<keyword evidence="3" id="KW-1185">Reference proteome</keyword>
<evidence type="ECO:0000313" key="2">
    <source>
        <dbReference type="EMBL" id="RHZ46053.1"/>
    </source>
</evidence>
<evidence type="ECO:0000256" key="1">
    <source>
        <dbReference type="SAM" id="MobiDB-lite"/>
    </source>
</evidence>
<reference evidence="2 3" key="1">
    <citation type="submission" date="2018-08" db="EMBL/GenBank/DDBJ databases">
        <title>Genome and evolution of the arbuscular mycorrhizal fungus Diversispora epigaea (formerly Glomus versiforme) and its bacterial endosymbionts.</title>
        <authorList>
            <person name="Sun X."/>
            <person name="Fei Z."/>
            <person name="Harrison M."/>
        </authorList>
    </citation>
    <scope>NUCLEOTIDE SEQUENCE [LARGE SCALE GENOMIC DNA]</scope>
    <source>
        <strain evidence="2 3">IT104</strain>
    </source>
</reference>
<protein>
    <submittedName>
        <fullName evidence="2">Uncharacterized protein</fullName>
    </submittedName>
</protein>
<gene>
    <name evidence="2" type="ORF">Glove_637g44</name>
</gene>
<dbReference type="Proteomes" id="UP000266861">
    <property type="component" value="Unassembled WGS sequence"/>
</dbReference>
<feature type="compositionally biased region" description="Basic residues" evidence="1">
    <location>
        <begin position="1"/>
        <end position="12"/>
    </location>
</feature>
<dbReference type="OrthoDB" id="10613372at2759"/>
<organism evidence="2 3">
    <name type="scientific">Diversispora epigaea</name>
    <dbReference type="NCBI Taxonomy" id="1348612"/>
    <lineage>
        <taxon>Eukaryota</taxon>
        <taxon>Fungi</taxon>
        <taxon>Fungi incertae sedis</taxon>
        <taxon>Mucoromycota</taxon>
        <taxon>Glomeromycotina</taxon>
        <taxon>Glomeromycetes</taxon>
        <taxon>Diversisporales</taxon>
        <taxon>Diversisporaceae</taxon>
        <taxon>Diversispora</taxon>
    </lineage>
</organism>
<name>A0A397GAS0_9GLOM</name>
<sequence>MPPLSKRQKRAREKLGPNGKFQKKVQSDESSNESDEDIIFEPLVLPELEETIINNAENVTYNLSWTKNADARLRGHYFSLSRTTKWRNDKKSVELMEHAKSFDTITNFFTSDKIQSISSNQENIWIVEKLRSILNNISQLCEIT</sequence>
<evidence type="ECO:0000313" key="3">
    <source>
        <dbReference type="Proteomes" id="UP000266861"/>
    </source>
</evidence>
<dbReference type="EMBL" id="PQFF01000528">
    <property type="protein sequence ID" value="RHZ46053.1"/>
    <property type="molecule type" value="Genomic_DNA"/>
</dbReference>
<comment type="caution">
    <text evidence="2">The sequence shown here is derived from an EMBL/GenBank/DDBJ whole genome shotgun (WGS) entry which is preliminary data.</text>
</comment>
<accession>A0A397GAS0</accession>
<feature type="region of interest" description="Disordered" evidence="1">
    <location>
        <begin position="1"/>
        <end position="35"/>
    </location>
</feature>
<proteinExistence type="predicted"/>
<dbReference type="AlphaFoldDB" id="A0A397GAS0"/>